<evidence type="ECO:0000313" key="8">
    <source>
        <dbReference type="EMBL" id="KAK8895530.1"/>
    </source>
</evidence>
<proteinExistence type="inferred from homology"/>
<protein>
    <recommendedName>
        <fullName evidence="10">Pyridoxal-dependent decarboxylase</fullName>
    </recommendedName>
</protein>
<keyword evidence="3" id="KW-0210">Decarboxylase</keyword>
<accession>A0ABR2KWQ8</accession>
<evidence type="ECO:0008006" key="10">
    <source>
        <dbReference type="Google" id="ProtNLM"/>
    </source>
</evidence>
<name>A0ABR2KWQ8_9EUKA</name>
<organism evidence="8 9">
    <name type="scientific">Tritrichomonas musculus</name>
    <dbReference type="NCBI Taxonomy" id="1915356"/>
    <lineage>
        <taxon>Eukaryota</taxon>
        <taxon>Metamonada</taxon>
        <taxon>Parabasalia</taxon>
        <taxon>Tritrichomonadida</taxon>
        <taxon>Tritrichomonadidae</taxon>
        <taxon>Tritrichomonas</taxon>
    </lineage>
</organism>
<dbReference type="InterPro" id="IPR015421">
    <property type="entry name" value="PyrdxlP-dep_Trfase_major"/>
</dbReference>
<keyword evidence="4 6" id="KW-0663">Pyridoxal phosphate</keyword>
<keyword evidence="9" id="KW-1185">Reference proteome</keyword>
<dbReference type="Gene3D" id="3.90.1150.170">
    <property type="match status" value="1"/>
</dbReference>
<evidence type="ECO:0000256" key="7">
    <source>
        <dbReference type="SAM" id="MobiDB-lite"/>
    </source>
</evidence>
<keyword evidence="5 6" id="KW-0456">Lyase</keyword>
<evidence type="ECO:0000256" key="2">
    <source>
        <dbReference type="ARBA" id="ARBA00009533"/>
    </source>
</evidence>
<dbReference type="Proteomes" id="UP001470230">
    <property type="component" value="Unassembled WGS sequence"/>
</dbReference>
<reference evidence="8 9" key="1">
    <citation type="submission" date="2024-04" db="EMBL/GenBank/DDBJ databases">
        <title>Tritrichomonas musculus Genome.</title>
        <authorList>
            <person name="Alves-Ferreira E."/>
            <person name="Grigg M."/>
            <person name="Lorenzi H."/>
            <person name="Galac M."/>
        </authorList>
    </citation>
    <scope>NUCLEOTIDE SEQUENCE [LARGE SCALE GENOMIC DNA]</scope>
    <source>
        <strain evidence="8 9">EAF2021</strain>
    </source>
</reference>
<dbReference type="PANTHER" id="PTHR45677">
    <property type="entry name" value="GLUTAMATE DECARBOXYLASE-RELATED"/>
    <property type="match status" value="1"/>
</dbReference>
<dbReference type="InterPro" id="IPR002129">
    <property type="entry name" value="PyrdxlP-dep_de-COase"/>
</dbReference>
<evidence type="ECO:0000256" key="6">
    <source>
        <dbReference type="RuleBase" id="RU000382"/>
    </source>
</evidence>
<evidence type="ECO:0000256" key="3">
    <source>
        <dbReference type="ARBA" id="ARBA00022793"/>
    </source>
</evidence>
<dbReference type="SUPFAM" id="SSF53383">
    <property type="entry name" value="PLP-dependent transferases"/>
    <property type="match status" value="2"/>
</dbReference>
<dbReference type="Gene3D" id="3.40.640.10">
    <property type="entry name" value="Type I PLP-dependent aspartate aminotransferase-like (Major domain)"/>
    <property type="match status" value="1"/>
</dbReference>
<evidence type="ECO:0000313" key="9">
    <source>
        <dbReference type="Proteomes" id="UP001470230"/>
    </source>
</evidence>
<dbReference type="InterPro" id="IPR015424">
    <property type="entry name" value="PyrdxlP-dep_Trfase"/>
</dbReference>
<gene>
    <name evidence="8" type="ORF">M9Y10_023997</name>
</gene>
<comment type="caution">
    <text evidence="8">The sequence shown here is derived from an EMBL/GenBank/DDBJ whole genome shotgun (WGS) entry which is preliminary data.</text>
</comment>
<dbReference type="PANTHER" id="PTHR45677:SF8">
    <property type="entry name" value="CYSTEINE SULFINIC ACID DECARBOXYLASE"/>
    <property type="match status" value="1"/>
</dbReference>
<dbReference type="Pfam" id="PF00282">
    <property type="entry name" value="Pyridoxal_deC"/>
    <property type="match status" value="2"/>
</dbReference>
<feature type="compositionally biased region" description="Polar residues" evidence="7">
    <location>
        <begin position="331"/>
        <end position="342"/>
    </location>
</feature>
<dbReference type="EMBL" id="JAPFFF010000003">
    <property type="protein sequence ID" value="KAK8895530.1"/>
    <property type="molecule type" value="Genomic_DNA"/>
</dbReference>
<comment type="similarity">
    <text evidence="2 6">Belongs to the group II decarboxylase family.</text>
</comment>
<evidence type="ECO:0000256" key="1">
    <source>
        <dbReference type="ARBA" id="ARBA00001933"/>
    </source>
</evidence>
<evidence type="ECO:0000256" key="4">
    <source>
        <dbReference type="ARBA" id="ARBA00022898"/>
    </source>
</evidence>
<comment type="cofactor">
    <cofactor evidence="1 6">
        <name>pyridoxal 5'-phosphate</name>
        <dbReference type="ChEBI" id="CHEBI:597326"/>
    </cofactor>
</comment>
<feature type="region of interest" description="Disordered" evidence="7">
    <location>
        <begin position="313"/>
        <end position="342"/>
    </location>
</feature>
<evidence type="ECO:0000256" key="5">
    <source>
        <dbReference type="ARBA" id="ARBA00023239"/>
    </source>
</evidence>
<sequence>MQNSNLLQKAYSVEGFKETADDILGLLMKLFPTEETAHKDKTIPFRPPEDQLKDWQNEFNSGPTTLKDLTEKIIANSLILSNKRNVAHQLSVTLPITMLTAAISARLNNVPTHYQLGMTAITMERIVIEHMLQKFGFNEGSTGTVVTGGSMGNLTALVTARTKYERFFQDKRQAHNLAIMVSEVAHYSIERAAMVMGLDRENIIQLPLNPDCTVKVDELENKLKEARSKGKIVFCIVGCASTTSHGAHDDLTALGTFAKKHNMWFHVDGAHGGCAAFSKKYKHLLKGIELCDSVIIDFHKMLMVPTTSTAILYNRRAPPPTSSDKTKTAPHRTTSTPSNSEVFRSDQPLKQIYSFTKEIDNQNDGDNSLVDFSAPYLFNDSQSNEWYEGGYHTLECSKPTVIFHTYAILRIYGDELFEQNVDTLYDMGIKFGQMVEKRPNFKLAVKPQNNIVCFRYVVDHILEKEKTDNENFLKEIAGLDEIEQAKRRKKHKNLHDVFTQNILDKIVNDGTYYLSSAPVFGILYLRVTFMNPFTDDAVLNEILDKVEEYAKLEESKF</sequence>